<keyword evidence="1" id="KW-0560">Oxidoreductase</keyword>
<feature type="domain" description="NADP-dependent oxidoreductase" evidence="3">
    <location>
        <begin position="358"/>
        <end position="613"/>
    </location>
</feature>
<dbReference type="AlphaFoldDB" id="A0A9Q1H459"/>
<evidence type="ECO:0000313" key="4">
    <source>
        <dbReference type="EMBL" id="KAJ8031651.1"/>
    </source>
</evidence>
<keyword evidence="5" id="KW-1185">Reference proteome</keyword>
<evidence type="ECO:0000256" key="1">
    <source>
        <dbReference type="ARBA" id="ARBA00023002"/>
    </source>
</evidence>
<accession>A0A9Q1H459</accession>
<sequence>MATPLLPLSSYRYLGGSGVKVSTICLGAMTFGSSLLPGNCDEAASHKILDRFVELGGNFIDTANIYGRGTSETTVGNWLAKQQRHKIILASKVRMQMEDDNLNSGGLSRMSIMWSVEESLKRLKTDYIDLFQIHAWDWGTPLEETLRTLDDLVRAGKVRYIGASNVSSWQLQKIMDYSRFMGLNKWVTLQTQYSLMVREPESEYLDVCKIEGVGLLPWSPLKGGWLSGKIKTGDKAAPEGSRIAWSEAMGDKVRYQSCPKFGPYANDEGIWNLLGIMENIAKETGKSVAQVAIRWLLQKEAVSSVIIGCKTIAQLEDNMGAGAGWELTAEQMSALDDASAVQPLQVAEMITRSFLPGSCDEAASHKILDRFVELGGNFIDTANFYGKGTTETIVGNWLAKMQMEDDNLNSGGLSRMSIMWSVDESLKRLKTDYLDLFQIHAWDWGTPLEETLRTLDDLVRAGKVRYIGASDVTSWQLQKIIDYSRFMGLNKWVTLQTQYSLMVREPESEYLDVCKIEGVGLLPWSPLKGGWLSGKIKKGDKAAPEGSRIAWSEAMGDKISKSVAQVALRWLLQKEAVSSVVIGCKTIAQLEDNMGAGAGWELTAEQMSALDDASAVPPLQVAELIKWMNVNRPRKDWTQ</sequence>
<dbReference type="EMBL" id="JAIZAY010000012">
    <property type="protein sequence ID" value="KAJ8031651.1"/>
    <property type="molecule type" value="Genomic_DNA"/>
</dbReference>
<name>A0A9Q1H459_HOLLE</name>
<dbReference type="Pfam" id="PF00248">
    <property type="entry name" value="Aldo_ket_red"/>
    <property type="match status" value="2"/>
</dbReference>
<dbReference type="InterPro" id="IPR036812">
    <property type="entry name" value="NAD(P)_OxRdtase_dom_sf"/>
</dbReference>
<dbReference type="InterPro" id="IPR050523">
    <property type="entry name" value="AKR_Detox_Biosynth"/>
</dbReference>
<feature type="domain" description="NADP-dependent oxidoreductase" evidence="3">
    <location>
        <begin position="24"/>
        <end position="338"/>
    </location>
</feature>
<dbReference type="GO" id="GO:0016491">
    <property type="term" value="F:oxidoreductase activity"/>
    <property type="evidence" value="ECO:0007669"/>
    <property type="project" value="UniProtKB-KW"/>
</dbReference>
<dbReference type="InterPro" id="IPR023210">
    <property type="entry name" value="NADP_OxRdtase_dom"/>
</dbReference>
<dbReference type="SUPFAM" id="SSF51430">
    <property type="entry name" value="NAD(P)-linked oxidoreductase"/>
    <property type="match status" value="2"/>
</dbReference>
<organism evidence="4 5">
    <name type="scientific">Holothuria leucospilota</name>
    <name type="common">Black long sea cucumber</name>
    <name type="synonym">Mertensiothuria leucospilota</name>
    <dbReference type="NCBI Taxonomy" id="206669"/>
    <lineage>
        <taxon>Eukaryota</taxon>
        <taxon>Metazoa</taxon>
        <taxon>Echinodermata</taxon>
        <taxon>Eleutherozoa</taxon>
        <taxon>Echinozoa</taxon>
        <taxon>Holothuroidea</taxon>
        <taxon>Aspidochirotacea</taxon>
        <taxon>Aspidochirotida</taxon>
        <taxon>Holothuriidae</taxon>
        <taxon>Holothuria</taxon>
    </lineage>
</organism>
<dbReference type="PANTHER" id="PTHR43364:SF4">
    <property type="entry name" value="NAD(P)-LINKED OXIDOREDUCTASE SUPERFAMILY PROTEIN"/>
    <property type="match status" value="1"/>
</dbReference>
<evidence type="ECO:0000256" key="2">
    <source>
        <dbReference type="ARBA" id="ARBA00038157"/>
    </source>
</evidence>
<proteinExistence type="inferred from homology"/>
<evidence type="ECO:0000259" key="3">
    <source>
        <dbReference type="Pfam" id="PF00248"/>
    </source>
</evidence>
<protein>
    <submittedName>
        <fullName evidence="4">Norsolorinic acid reductase</fullName>
    </submittedName>
</protein>
<dbReference type="InterPro" id="IPR020471">
    <property type="entry name" value="AKR"/>
</dbReference>
<gene>
    <name evidence="4" type="ORF">HOLleu_24909</name>
</gene>
<dbReference type="GO" id="GO:0005829">
    <property type="term" value="C:cytosol"/>
    <property type="evidence" value="ECO:0007669"/>
    <property type="project" value="UniProtKB-ARBA"/>
</dbReference>
<comment type="similarity">
    <text evidence="2">Belongs to the aldo/keto reductase family. Aldo/keto reductase 2 subfamily.</text>
</comment>
<dbReference type="CDD" id="cd19081">
    <property type="entry name" value="AKR_AKR9C1"/>
    <property type="match status" value="1"/>
</dbReference>
<comment type="caution">
    <text evidence="4">The sequence shown here is derived from an EMBL/GenBank/DDBJ whole genome shotgun (WGS) entry which is preliminary data.</text>
</comment>
<evidence type="ECO:0000313" key="5">
    <source>
        <dbReference type="Proteomes" id="UP001152320"/>
    </source>
</evidence>
<dbReference type="PRINTS" id="PR00069">
    <property type="entry name" value="ALDKETRDTASE"/>
</dbReference>
<dbReference type="PANTHER" id="PTHR43364">
    <property type="entry name" value="NADH-SPECIFIC METHYLGLYOXAL REDUCTASE-RELATED"/>
    <property type="match status" value="1"/>
</dbReference>
<dbReference type="Gene3D" id="3.20.20.100">
    <property type="entry name" value="NADP-dependent oxidoreductase domain"/>
    <property type="match status" value="2"/>
</dbReference>
<dbReference type="OrthoDB" id="48988at2759"/>
<dbReference type="FunFam" id="3.20.20.100:FF:000004">
    <property type="entry name" value="Oxidoreductase, aldo/keto reductase"/>
    <property type="match status" value="1"/>
</dbReference>
<reference evidence="4" key="1">
    <citation type="submission" date="2021-10" db="EMBL/GenBank/DDBJ databases">
        <title>Tropical sea cucumber genome reveals ecological adaptation and Cuvierian tubules defense mechanism.</title>
        <authorList>
            <person name="Chen T."/>
        </authorList>
    </citation>
    <scope>NUCLEOTIDE SEQUENCE</scope>
    <source>
        <strain evidence="4">Nanhai2018</strain>
        <tissue evidence="4">Muscle</tissue>
    </source>
</reference>
<dbReference type="Proteomes" id="UP001152320">
    <property type="component" value="Chromosome 12"/>
</dbReference>